<dbReference type="OrthoDB" id="8704783at2"/>
<reference evidence="1 2" key="1">
    <citation type="submission" date="2019-01" db="EMBL/GenBank/DDBJ databases">
        <authorList>
            <person name="Chen W.-M."/>
        </authorList>
    </citation>
    <scope>NUCLEOTIDE SEQUENCE [LARGE SCALE GENOMIC DNA]</scope>
    <source>
        <strain evidence="1 2">KYPY4</strain>
    </source>
</reference>
<proteinExistence type="predicted"/>
<dbReference type="SUPFAM" id="SSF53756">
    <property type="entry name" value="UDP-Glycosyltransferase/glycogen phosphorylase"/>
    <property type="match status" value="1"/>
</dbReference>
<name>A0A437R9N0_9BURK</name>
<protein>
    <recommendedName>
        <fullName evidence="3">UDP-N-acetylglucosamine 2-epimerase domain-containing protein</fullName>
    </recommendedName>
</protein>
<organism evidence="1 2">
    <name type="scientific">Rubrivivax rivuli</name>
    <dbReference type="NCBI Taxonomy" id="1862385"/>
    <lineage>
        <taxon>Bacteria</taxon>
        <taxon>Pseudomonadati</taxon>
        <taxon>Pseudomonadota</taxon>
        <taxon>Betaproteobacteria</taxon>
        <taxon>Burkholderiales</taxon>
        <taxon>Sphaerotilaceae</taxon>
        <taxon>Rubrivivax</taxon>
    </lineage>
</organism>
<evidence type="ECO:0000313" key="2">
    <source>
        <dbReference type="Proteomes" id="UP000285575"/>
    </source>
</evidence>
<evidence type="ECO:0000313" key="1">
    <source>
        <dbReference type="EMBL" id="RVU43443.1"/>
    </source>
</evidence>
<sequence length="505" mass="55692">MKTSSEIIDALNTLERQFPVAQWRSGDLHLWPSYRLRLYGNAIDRMLLTQAPPQTLGRLGRLADRAARALWRVPLAAWRDHRANAPWHQDAQAVFFSDGVSFTPLNGQWFDRIIDPVMQALDRRGLHSLKLTPLAEAHVPRQRPSRFVQPAIDRIKLLASRGRPALETPQWETFEQAAQAAFGAPVPSREWLQMQTARLDALARWFGHRLQATGARCAFVNTYYSLEGQAFVQAARRLGLTTVDVQHGMQGEHHAAYARWLQVPAGGYSTLPDEFWVWGDTEAQAIGRWNAGLGTHRPRVTGNPWLQRWADDSDPLIATCLAQAGALRRPGKRQVLACLSWGLADEETGKLIEAAIQCGPDVAWWWRLHPVESGKRTAFAARLQQQGLDGSQVGAATDLPLYALVRSADVVLAHSSTVIQEAAQLGVPSVVSSDYGAEFHAGLVHTGQALKATTPAAIATAVRAMADRPRNESPLVVQGDLLQAAVDDLFKTAPRLQPRSEPAPA</sequence>
<dbReference type="AlphaFoldDB" id="A0A437R9N0"/>
<dbReference type="Proteomes" id="UP000285575">
    <property type="component" value="Unassembled WGS sequence"/>
</dbReference>
<evidence type="ECO:0008006" key="3">
    <source>
        <dbReference type="Google" id="ProtNLM"/>
    </source>
</evidence>
<dbReference type="EMBL" id="SACR01000007">
    <property type="protein sequence ID" value="RVU43443.1"/>
    <property type="molecule type" value="Genomic_DNA"/>
</dbReference>
<dbReference type="RefSeq" id="WP_128230726.1">
    <property type="nucleotide sequence ID" value="NZ_SACR01000007.1"/>
</dbReference>
<keyword evidence="2" id="KW-1185">Reference proteome</keyword>
<gene>
    <name evidence="1" type="ORF">EOE66_21135</name>
</gene>
<comment type="caution">
    <text evidence="1">The sequence shown here is derived from an EMBL/GenBank/DDBJ whole genome shotgun (WGS) entry which is preliminary data.</text>
</comment>
<accession>A0A437R9N0</accession>